<dbReference type="KEGG" id="kphy:AOZ06_27265"/>
<dbReference type="EMBL" id="CP012752">
    <property type="protein sequence ID" value="ALG10105.1"/>
    <property type="molecule type" value="Genomic_DNA"/>
</dbReference>
<evidence type="ECO:0000313" key="3">
    <source>
        <dbReference type="Proteomes" id="UP000063699"/>
    </source>
</evidence>
<dbReference type="Gene3D" id="3.40.50.1820">
    <property type="entry name" value="alpha/beta hydrolase"/>
    <property type="match status" value="1"/>
</dbReference>
<proteinExistence type="predicted"/>
<protein>
    <recommendedName>
        <fullName evidence="1">Peptidase S9 prolyl oligopeptidase catalytic domain-containing protein</fullName>
    </recommendedName>
</protein>
<feature type="domain" description="Peptidase S9 prolyl oligopeptidase catalytic" evidence="1">
    <location>
        <begin position="112"/>
        <end position="254"/>
    </location>
</feature>
<dbReference type="GO" id="GO:0006508">
    <property type="term" value="P:proteolysis"/>
    <property type="evidence" value="ECO:0007669"/>
    <property type="project" value="InterPro"/>
</dbReference>
<dbReference type="Pfam" id="PF00326">
    <property type="entry name" value="Peptidase_S9"/>
    <property type="match status" value="1"/>
</dbReference>
<dbReference type="AlphaFoldDB" id="A0A0N9I6M6"/>
<reference evidence="2 3" key="1">
    <citation type="submission" date="2015-07" db="EMBL/GenBank/DDBJ databases">
        <title>Genome sequencing of Kibdelosporangium phytohabitans.</title>
        <authorList>
            <person name="Qin S."/>
            <person name="Xing K."/>
        </authorList>
    </citation>
    <scope>NUCLEOTIDE SEQUENCE [LARGE SCALE GENOMIC DNA]</scope>
    <source>
        <strain evidence="2 3">KLBMP1111</strain>
    </source>
</reference>
<dbReference type="OrthoDB" id="3668964at2"/>
<dbReference type="GO" id="GO:0008236">
    <property type="term" value="F:serine-type peptidase activity"/>
    <property type="evidence" value="ECO:0007669"/>
    <property type="project" value="InterPro"/>
</dbReference>
<keyword evidence="3" id="KW-1185">Reference proteome</keyword>
<dbReference type="Proteomes" id="UP000063699">
    <property type="component" value="Chromosome"/>
</dbReference>
<dbReference type="InterPro" id="IPR001375">
    <property type="entry name" value="Peptidase_S9_cat"/>
</dbReference>
<evidence type="ECO:0000259" key="1">
    <source>
        <dbReference type="Pfam" id="PF00326"/>
    </source>
</evidence>
<accession>A0A0N9I6M6</accession>
<gene>
    <name evidence="2" type="ORF">AOZ06_27265</name>
</gene>
<dbReference type="SUPFAM" id="SSF53474">
    <property type="entry name" value="alpha/beta-Hydrolases"/>
    <property type="match status" value="1"/>
</dbReference>
<dbReference type="STRING" id="860235.AOZ06_27265"/>
<evidence type="ECO:0000313" key="2">
    <source>
        <dbReference type="EMBL" id="ALG10105.1"/>
    </source>
</evidence>
<sequence length="258" mass="28020">MPDLRHDPAAALNETCERVAVRSGATISRCSFDNAEGGRVTGYLVEPEGVPTAGVVYMHTTSGAEGFLPEAITLARSGGIGLCLQFQYVDDQVAAIRRSVLALRRGADLLLGRTDRVAGVGHSGGAMMMAVVAGIDRRFSCFVLEVPMAGLTHHWRDSGHPEITRMRASLPPELFERTLTGMAPYDAEHFIGDVRVPVLYQFARFDIGVTAAESEEFYAMAPHPKQQRWYDSGHVINDVAAYTDRAAFLAEHLGVTVS</sequence>
<dbReference type="InterPro" id="IPR029058">
    <property type="entry name" value="AB_hydrolase_fold"/>
</dbReference>
<dbReference type="RefSeq" id="WP_054292008.1">
    <property type="nucleotide sequence ID" value="NZ_CP012752.1"/>
</dbReference>
<organism evidence="2 3">
    <name type="scientific">Kibdelosporangium phytohabitans</name>
    <dbReference type="NCBI Taxonomy" id="860235"/>
    <lineage>
        <taxon>Bacteria</taxon>
        <taxon>Bacillati</taxon>
        <taxon>Actinomycetota</taxon>
        <taxon>Actinomycetes</taxon>
        <taxon>Pseudonocardiales</taxon>
        <taxon>Pseudonocardiaceae</taxon>
        <taxon>Kibdelosporangium</taxon>
    </lineage>
</organism>
<name>A0A0N9I6M6_9PSEU</name>